<name>A0A6J7PLY8_9ZZZZ</name>
<evidence type="ECO:0000313" key="4">
    <source>
        <dbReference type="EMBL" id="CAB4858035.1"/>
    </source>
</evidence>
<gene>
    <name evidence="2" type="ORF">UFOPK2242_00316</name>
    <name evidence="3" type="ORF">UFOPK2996_00712</name>
    <name evidence="4" type="ORF">UFOPK3317_00263</name>
    <name evidence="5" type="ORF">UFOPK3974_00280</name>
    <name evidence="6" type="ORF">UFOPK4071_00301</name>
</gene>
<sequence length="274" mass="29780">MSLVNVEYPQDRTAVVTLNRPERLNAMSIDLVIELNDALNAIAANNEVSVVVLTGSGRGFCSGLDLKDYGIIPNIDGLSVGRIAQRSMRYYSRLIPTMRQMPQPIICAVNGPAFGGGMCLTLGAELRIASESAEFNATGIVNGLTSTELGVSWLLPRLIGAAHSSDLLLTGRRIGAQEALRMGLVSRVVADEDLLPAALEMAAGMAKFSPYGLQMTKEIIWVNLENPSLTAAIEIEDRNQLMLGFTENLPEAIRAFDQNRDPIYTDNPRRDLFS</sequence>
<dbReference type="InterPro" id="IPR014748">
    <property type="entry name" value="Enoyl-CoA_hydra_C"/>
</dbReference>
<proteinExistence type="inferred from homology"/>
<evidence type="ECO:0000313" key="2">
    <source>
        <dbReference type="EMBL" id="CAB4649518.1"/>
    </source>
</evidence>
<evidence type="ECO:0000313" key="3">
    <source>
        <dbReference type="EMBL" id="CAB4794686.1"/>
    </source>
</evidence>
<dbReference type="InterPro" id="IPR029045">
    <property type="entry name" value="ClpP/crotonase-like_dom_sf"/>
</dbReference>
<dbReference type="EMBL" id="CAFBLK010000028">
    <property type="protein sequence ID" value="CAB4858035.1"/>
    <property type="molecule type" value="Genomic_DNA"/>
</dbReference>
<protein>
    <submittedName>
        <fullName evidence="6">Unannotated protein</fullName>
    </submittedName>
</protein>
<dbReference type="EMBL" id="CAEZWM010000022">
    <property type="protein sequence ID" value="CAB4649518.1"/>
    <property type="molecule type" value="Genomic_DNA"/>
</dbReference>
<dbReference type="EMBL" id="CAFBPF010000021">
    <property type="protein sequence ID" value="CAB5003652.1"/>
    <property type="molecule type" value="Genomic_DNA"/>
</dbReference>
<dbReference type="Gene3D" id="3.90.226.10">
    <property type="entry name" value="2-enoyl-CoA Hydratase, Chain A, domain 1"/>
    <property type="match status" value="1"/>
</dbReference>
<dbReference type="AlphaFoldDB" id="A0A6J7PLY8"/>
<dbReference type="Gene3D" id="1.10.12.10">
    <property type="entry name" value="Lyase 2-enoyl-coa Hydratase, Chain A, domain 2"/>
    <property type="match status" value="1"/>
</dbReference>
<dbReference type="Pfam" id="PF00378">
    <property type="entry name" value="ECH_1"/>
    <property type="match status" value="1"/>
</dbReference>
<dbReference type="PANTHER" id="PTHR43802">
    <property type="entry name" value="ENOYL-COA HYDRATASE"/>
    <property type="match status" value="1"/>
</dbReference>
<evidence type="ECO:0000313" key="5">
    <source>
        <dbReference type="EMBL" id="CAB4979592.1"/>
    </source>
</evidence>
<comment type="similarity">
    <text evidence="1">Belongs to the enoyl-CoA hydratase/isomerase family.</text>
</comment>
<evidence type="ECO:0000256" key="1">
    <source>
        <dbReference type="ARBA" id="ARBA00005254"/>
    </source>
</evidence>
<accession>A0A6J7PLY8</accession>
<dbReference type="EMBL" id="CAFAAH010000078">
    <property type="protein sequence ID" value="CAB4794686.1"/>
    <property type="molecule type" value="Genomic_DNA"/>
</dbReference>
<evidence type="ECO:0000313" key="6">
    <source>
        <dbReference type="EMBL" id="CAB5003652.1"/>
    </source>
</evidence>
<dbReference type="EMBL" id="CAFBOR010000022">
    <property type="protein sequence ID" value="CAB4979592.1"/>
    <property type="molecule type" value="Genomic_DNA"/>
</dbReference>
<dbReference type="CDD" id="cd06558">
    <property type="entry name" value="crotonase-like"/>
    <property type="match status" value="1"/>
</dbReference>
<reference evidence="6" key="1">
    <citation type="submission" date="2020-05" db="EMBL/GenBank/DDBJ databases">
        <authorList>
            <person name="Chiriac C."/>
            <person name="Salcher M."/>
            <person name="Ghai R."/>
            <person name="Kavagutti S V."/>
        </authorList>
    </citation>
    <scope>NUCLEOTIDE SEQUENCE</scope>
</reference>
<organism evidence="6">
    <name type="scientific">freshwater metagenome</name>
    <dbReference type="NCBI Taxonomy" id="449393"/>
    <lineage>
        <taxon>unclassified sequences</taxon>
        <taxon>metagenomes</taxon>
        <taxon>ecological metagenomes</taxon>
    </lineage>
</organism>
<dbReference type="InterPro" id="IPR001753">
    <property type="entry name" value="Enoyl-CoA_hydra/iso"/>
</dbReference>
<dbReference type="PANTHER" id="PTHR43802:SF1">
    <property type="entry name" value="IP11341P-RELATED"/>
    <property type="match status" value="1"/>
</dbReference>
<dbReference type="SUPFAM" id="SSF52096">
    <property type="entry name" value="ClpP/crotonase"/>
    <property type="match status" value="1"/>
</dbReference>